<gene>
    <name evidence="4" type="ORF">NBR_LOCUS14397</name>
</gene>
<feature type="domain" description="C3HC-type" evidence="3">
    <location>
        <begin position="56"/>
        <end position="142"/>
    </location>
</feature>
<dbReference type="EMBL" id="UYSL01021347">
    <property type="protein sequence ID" value="VDL77986.1"/>
    <property type="molecule type" value="Genomic_DNA"/>
</dbReference>
<dbReference type="PANTHER" id="PTHR15835">
    <property type="entry name" value="NUCLEAR-INTERACTING PARTNER OF ALK"/>
    <property type="match status" value="1"/>
</dbReference>
<dbReference type="Proteomes" id="UP000271162">
    <property type="component" value="Unassembled WGS sequence"/>
</dbReference>
<dbReference type="SUPFAM" id="SSF57924">
    <property type="entry name" value="Inhibitor of apoptosis (IAP) repeat"/>
    <property type="match status" value="1"/>
</dbReference>
<comment type="subcellular location">
    <subcellularLocation>
        <location evidence="1">Nucleus</location>
    </subcellularLocation>
</comment>
<evidence type="ECO:0000259" key="3">
    <source>
        <dbReference type="Pfam" id="PF07967"/>
    </source>
</evidence>
<organism evidence="6">
    <name type="scientific">Nippostrongylus brasiliensis</name>
    <name type="common">Rat hookworm</name>
    <dbReference type="NCBI Taxonomy" id="27835"/>
    <lineage>
        <taxon>Eukaryota</taxon>
        <taxon>Metazoa</taxon>
        <taxon>Ecdysozoa</taxon>
        <taxon>Nematoda</taxon>
        <taxon>Chromadorea</taxon>
        <taxon>Rhabditida</taxon>
        <taxon>Rhabditina</taxon>
        <taxon>Rhabditomorpha</taxon>
        <taxon>Strongyloidea</taxon>
        <taxon>Heligmosomidae</taxon>
        <taxon>Nippostrongylus</taxon>
    </lineage>
</organism>
<accession>A0A0N4YCU8</accession>
<evidence type="ECO:0000313" key="5">
    <source>
        <dbReference type="Proteomes" id="UP000271162"/>
    </source>
</evidence>
<dbReference type="WBParaSite" id="NBR_0001439601-mRNA-1">
    <property type="protein sequence ID" value="NBR_0001439601-mRNA-1"/>
    <property type="gene ID" value="NBR_0001439601"/>
</dbReference>
<evidence type="ECO:0000256" key="2">
    <source>
        <dbReference type="ARBA" id="ARBA00023242"/>
    </source>
</evidence>
<dbReference type="GO" id="GO:0005634">
    <property type="term" value="C:nucleus"/>
    <property type="evidence" value="ECO:0007669"/>
    <property type="project" value="UniProtKB-SubCell"/>
</dbReference>
<dbReference type="AlphaFoldDB" id="A0A0N4YCU8"/>
<proteinExistence type="predicted"/>
<sequence length="310" mass="35067">MSSETTDSVSSVKEMPLEAIRELKRKACEKLSSLIKSVSSTSSEKRSKSNNELFSTYKALIRSYKFEFWAGNEVSPRELAVYGWECKGRDQVQCLSCKQYLCTSVPKITDVDIAVYNKCMKRVRSQIISAHVLTCIYRSKPLEFKHDVDENFLRDIVRPRASTYNNGNLKLDTIIPDDIVWSAGGDESSLSKEAELCSSLGWSIEVEKLAGKEHYVAVCDYCARSFMTGRAAFNPLKWHQKWCPVLDVNADDGIPLWKLIYRQMTAVKQQQRTSTSTIKEVESAKRVLDRSLSIISREMVAEASLPISSS</sequence>
<keyword evidence="2" id="KW-0539">Nucleus</keyword>
<dbReference type="InterPro" id="IPR012935">
    <property type="entry name" value="NuBaID_N"/>
</dbReference>
<dbReference type="PANTHER" id="PTHR15835:SF6">
    <property type="entry name" value="ZINC FINGER C3HC-TYPE PROTEIN 1"/>
    <property type="match status" value="1"/>
</dbReference>
<keyword evidence="5" id="KW-1185">Reference proteome</keyword>
<dbReference type="OMA" id="HERWCPR"/>
<evidence type="ECO:0000256" key="1">
    <source>
        <dbReference type="ARBA" id="ARBA00004123"/>
    </source>
</evidence>
<protein>
    <submittedName>
        <fullName evidence="6">C3HC-type domain-containing protein</fullName>
    </submittedName>
</protein>
<evidence type="ECO:0000313" key="4">
    <source>
        <dbReference type="EMBL" id="VDL77986.1"/>
    </source>
</evidence>
<evidence type="ECO:0000313" key="6">
    <source>
        <dbReference type="WBParaSite" id="NBR_0001439601-mRNA-1"/>
    </source>
</evidence>
<dbReference type="Pfam" id="PF07967">
    <property type="entry name" value="zf-C3HC"/>
    <property type="match status" value="1"/>
</dbReference>
<reference evidence="4 5" key="2">
    <citation type="submission" date="2018-11" db="EMBL/GenBank/DDBJ databases">
        <authorList>
            <consortium name="Pathogen Informatics"/>
        </authorList>
    </citation>
    <scope>NUCLEOTIDE SEQUENCE [LARGE SCALE GENOMIC DNA]</scope>
</reference>
<dbReference type="STRING" id="27835.A0A0N4YCU8"/>
<dbReference type="GO" id="GO:0008270">
    <property type="term" value="F:zinc ion binding"/>
    <property type="evidence" value="ECO:0007669"/>
    <property type="project" value="InterPro"/>
</dbReference>
<name>A0A0N4YCU8_NIPBR</name>
<reference evidence="6" key="1">
    <citation type="submission" date="2017-02" db="UniProtKB">
        <authorList>
            <consortium name="WormBaseParasite"/>
        </authorList>
    </citation>
    <scope>IDENTIFICATION</scope>
</reference>